<comment type="caution">
    <text evidence="2">The sequence shown here is derived from an EMBL/GenBank/DDBJ whole genome shotgun (WGS) entry which is preliminary data.</text>
</comment>
<name>A0A438BNQ6_VITVI</name>
<evidence type="ECO:0000313" key="2">
    <source>
        <dbReference type="EMBL" id="RVW12605.1"/>
    </source>
</evidence>
<dbReference type="PANTHER" id="PTHR11439:SF467">
    <property type="entry name" value="INTEGRASE CATALYTIC DOMAIN-CONTAINING PROTEIN"/>
    <property type="match status" value="1"/>
</dbReference>
<evidence type="ECO:0000313" key="3">
    <source>
        <dbReference type="Proteomes" id="UP000288805"/>
    </source>
</evidence>
<gene>
    <name evidence="2" type="primary">POLX_2255</name>
    <name evidence="2" type="ORF">CK203_117350</name>
</gene>
<proteinExistence type="predicted"/>
<sequence length="569" mass="65199">MTMYILDWALRVDKPSKFEFFHIVAQSSRHSSTEWGCRKEESHIVRYGEVHVVPIPLYQNFYGERNPAFTISMFGDVRLRGSRFYCPSHTTRIIESDRAVYFEDEVNADPNFMPREIPFGEEHVVIPFPTSHVPNMDVFLLSNNQPLIKESMEHEYDSYDAFDPVTYQEAIHCPQFISWKEAMDDEMNSMYMNGVWDLVELPHGCYSQREGIDFKETFSPVSTKDSFRVIMAIVAHFDLELHQMDVKIAFLNGDLDEEVYMEQPIGFVEVGKEDLVCKLNKSIYGLKQASRQWYLKFDKIITQNGFKENTVDRCIYLRDLGEASYVLGIKILRDRANGVLKLSQRAYIERILKSLMYAQVCTRPDIAFVVGMLGRYLSNPGSQHWKAAKKVLRYLQGTKDLMLTYQRTSLLDVVGFCDADFAGCIDDKKSTTGYIFMMAGGAVSWKSVKQTLTASSTMEAEYVTCYEACCHAMWMRNFVSALGVVDSISRPLKLFCDNSAAVAFSKNTRSISRSKHIDVKFYFVKEKVAESLIDIEHMSTKSMLADPLTKGLPIIAFQEHVSQMGLLEA</sequence>
<dbReference type="SUPFAM" id="SSF56672">
    <property type="entry name" value="DNA/RNA polymerases"/>
    <property type="match status" value="1"/>
</dbReference>
<reference evidence="2 3" key="1">
    <citation type="journal article" date="2018" name="PLoS Genet.">
        <title>Population sequencing reveals clonal diversity and ancestral inbreeding in the grapevine cultivar Chardonnay.</title>
        <authorList>
            <person name="Roach M.J."/>
            <person name="Johnson D.L."/>
            <person name="Bohlmann J."/>
            <person name="van Vuuren H.J."/>
            <person name="Jones S.J."/>
            <person name="Pretorius I.S."/>
            <person name="Schmidt S.A."/>
            <person name="Borneman A.R."/>
        </authorList>
    </citation>
    <scope>NUCLEOTIDE SEQUENCE [LARGE SCALE GENOMIC DNA]</scope>
    <source>
        <strain evidence="3">cv. Chardonnay</strain>
        <tissue evidence="2">Leaf</tissue>
    </source>
</reference>
<dbReference type="Pfam" id="PF07727">
    <property type="entry name" value="RVT_2"/>
    <property type="match status" value="1"/>
</dbReference>
<feature type="domain" description="Reverse transcriptase Ty1/copia-type" evidence="1">
    <location>
        <begin position="205"/>
        <end position="329"/>
    </location>
</feature>
<evidence type="ECO:0000259" key="1">
    <source>
        <dbReference type="Pfam" id="PF07727"/>
    </source>
</evidence>
<protein>
    <submittedName>
        <fullName evidence="2">Retrovirus-related Pol polyprotein from transposon TNT 1-94</fullName>
    </submittedName>
</protein>
<dbReference type="AlphaFoldDB" id="A0A438BNQ6"/>
<organism evidence="2 3">
    <name type="scientific">Vitis vinifera</name>
    <name type="common">Grape</name>
    <dbReference type="NCBI Taxonomy" id="29760"/>
    <lineage>
        <taxon>Eukaryota</taxon>
        <taxon>Viridiplantae</taxon>
        <taxon>Streptophyta</taxon>
        <taxon>Embryophyta</taxon>
        <taxon>Tracheophyta</taxon>
        <taxon>Spermatophyta</taxon>
        <taxon>Magnoliopsida</taxon>
        <taxon>eudicotyledons</taxon>
        <taxon>Gunneridae</taxon>
        <taxon>Pentapetalae</taxon>
        <taxon>rosids</taxon>
        <taxon>Vitales</taxon>
        <taxon>Vitaceae</taxon>
        <taxon>Viteae</taxon>
        <taxon>Vitis</taxon>
    </lineage>
</organism>
<dbReference type="Proteomes" id="UP000288805">
    <property type="component" value="Unassembled WGS sequence"/>
</dbReference>
<accession>A0A438BNQ6</accession>
<dbReference type="InterPro" id="IPR013103">
    <property type="entry name" value="RVT_2"/>
</dbReference>
<dbReference type="InterPro" id="IPR043502">
    <property type="entry name" value="DNA/RNA_pol_sf"/>
</dbReference>
<dbReference type="EMBL" id="QGNW01002697">
    <property type="protein sequence ID" value="RVW12605.1"/>
    <property type="molecule type" value="Genomic_DNA"/>
</dbReference>
<dbReference type="PANTHER" id="PTHR11439">
    <property type="entry name" value="GAG-POL-RELATED RETROTRANSPOSON"/>
    <property type="match status" value="1"/>
</dbReference>
<dbReference type="CDD" id="cd09272">
    <property type="entry name" value="RNase_HI_RT_Ty1"/>
    <property type="match status" value="1"/>
</dbReference>